<evidence type="ECO:0000259" key="4">
    <source>
        <dbReference type="PROSITE" id="PS51898"/>
    </source>
</evidence>
<dbReference type="SUPFAM" id="SSF56349">
    <property type="entry name" value="DNA breaking-rejoining enzymes"/>
    <property type="match status" value="1"/>
</dbReference>
<dbReference type="InterPro" id="IPR050090">
    <property type="entry name" value="Tyrosine_recombinase_XerCD"/>
</dbReference>
<proteinExistence type="inferred from homology"/>
<evidence type="ECO:0000256" key="3">
    <source>
        <dbReference type="ARBA" id="ARBA00023172"/>
    </source>
</evidence>
<dbReference type="GO" id="GO:0006310">
    <property type="term" value="P:DNA recombination"/>
    <property type="evidence" value="ECO:0007669"/>
    <property type="project" value="UniProtKB-KW"/>
</dbReference>
<dbReference type="GO" id="GO:0003677">
    <property type="term" value="F:DNA binding"/>
    <property type="evidence" value="ECO:0007669"/>
    <property type="project" value="UniProtKB-KW"/>
</dbReference>
<dbReference type="PANTHER" id="PTHR30349">
    <property type="entry name" value="PHAGE INTEGRASE-RELATED"/>
    <property type="match status" value="1"/>
</dbReference>
<evidence type="ECO:0000313" key="5">
    <source>
        <dbReference type="EMBL" id="EHO15850.1"/>
    </source>
</evidence>
<comment type="caution">
    <text evidence="5">The sequence shown here is derived from an EMBL/GenBank/DDBJ whole genome shotgun (WGS) entry which is preliminary data.</text>
</comment>
<dbReference type="SUPFAM" id="SSF54171">
    <property type="entry name" value="DNA-binding domain"/>
    <property type="match status" value="1"/>
</dbReference>
<dbReference type="AlphaFoldDB" id="A0AA36Y3M5"/>
<dbReference type="Pfam" id="PF00589">
    <property type="entry name" value="Phage_integrase"/>
    <property type="match status" value="1"/>
</dbReference>
<comment type="similarity">
    <text evidence="1">Belongs to the 'phage' integrase family.</text>
</comment>
<dbReference type="InterPro" id="IPR011010">
    <property type="entry name" value="DNA_brk_join_enz"/>
</dbReference>
<dbReference type="Proteomes" id="UP000018466">
    <property type="component" value="Unassembled WGS sequence"/>
</dbReference>
<reference evidence="5 6" key="1">
    <citation type="submission" date="2011-10" db="EMBL/GenBank/DDBJ databases">
        <title>The Genome Sequence of Lachnospiraceae bacterium ACC2.</title>
        <authorList>
            <consortium name="The Broad Institute Genome Sequencing Platform"/>
            <person name="Earl A."/>
            <person name="Ward D."/>
            <person name="Feldgarden M."/>
            <person name="Gevers D."/>
            <person name="Sizova M."/>
            <person name="Hazen A."/>
            <person name="Epstein S."/>
            <person name="Young S.K."/>
            <person name="Zeng Q."/>
            <person name="Gargeya S."/>
            <person name="Fitzgerald M."/>
            <person name="Haas B."/>
            <person name="Abouelleil A."/>
            <person name="Alvarado L."/>
            <person name="Arachchi H.M."/>
            <person name="Berlin A."/>
            <person name="Brown A."/>
            <person name="Chapman S.B."/>
            <person name="Chen Z."/>
            <person name="Dunbar C."/>
            <person name="Freedman E."/>
            <person name="Gearin G."/>
            <person name="Goldberg J."/>
            <person name="Griggs A."/>
            <person name="Gujja S."/>
            <person name="Heiman D."/>
            <person name="Howarth C."/>
            <person name="Larson L."/>
            <person name="Lui A."/>
            <person name="MacDonald P.J.P."/>
            <person name="Montmayeur A."/>
            <person name="Murphy C."/>
            <person name="Neiman D."/>
            <person name="Pearson M."/>
            <person name="Priest M."/>
            <person name="Roberts A."/>
            <person name="Saif S."/>
            <person name="Shea T."/>
            <person name="Shenoy N."/>
            <person name="Sisk P."/>
            <person name="Stolte C."/>
            <person name="Sykes S."/>
            <person name="Wortman J."/>
            <person name="Nusbaum C."/>
            <person name="Birren B."/>
        </authorList>
    </citation>
    <scope>NUCLEOTIDE SEQUENCE [LARGE SCALE GENOMIC DNA]</scope>
    <source>
        <strain evidence="5 6">ACC2</strain>
    </source>
</reference>
<evidence type="ECO:0000256" key="2">
    <source>
        <dbReference type="ARBA" id="ARBA00023125"/>
    </source>
</evidence>
<dbReference type="PANTHER" id="PTHR30349:SF41">
    <property type="entry name" value="INTEGRASE_RECOMBINASE PROTEIN MJ0367-RELATED"/>
    <property type="match status" value="1"/>
</dbReference>
<dbReference type="RefSeq" id="WP_009533579.1">
    <property type="nucleotide sequence ID" value="NZ_JH590864.1"/>
</dbReference>
<dbReference type="Gene3D" id="1.10.443.10">
    <property type="entry name" value="Intergrase catalytic core"/>
    <property type="match status" value="1"/>
</dbReference>
<dbReference type="Gene3D" id="1.10.150.130">
    <property type="match status" value="1"/>
</dbReference>
<accession>A0AA36Y3M5</accession>
<organism evidence="5 6">
    <name type="scientific">Stomatobaculum longum</name>
    <dbReference type="NCBI Taxonomy" id="796942"/>
    <lineage>
        <taxon>Bacteria</taxon>
        <taxon>Bacillati</taxon>
        <taxon>Bacillota</taxon>
        <taxon>Clostridia</taxon>
        <taxon>Lachnospirales</taxon>
        <taxon>Lachnospiraceae</taxon>
        <taxon>Stomatobaculum</taxon>
    </lineage>
</organism>
<dbReference type="CDD" id="cd01189">
    <property type="entry name" value="INT_ICEBs1_C_like"/>
    <property type="match status" value="1"/>
</dbReference>
<dbReference type="Gene3D" id="3.30.160.60">
    <property type="entry name" value="Classic Zinc Finger"/>
    <property type="match status" value="1"/>
</dbReference>
<feature type="domain" description="Tyr recombinase" evidence="4">
    <location>
        <begin position="179"/>
        <end position="402"/>
    </location>
</feature>
<dbReference type="Pfam" id="PF02920">
    <property type="entry name" value="Integrase_DNA"/>
    <property type="match status" value="1"/>
</dbReference>
<dbReference type="PROSITE" id="PS51898">
    <property type="entry name" value="TYR_RECOMBINASE"/>
    <property type="match status" value="1"/>
</dbReference>
<dbReference type="InterPro" id="IPR013762">
    <property type="entry name" value="Integrase-like_cat_sf"/>
</dbReference>
<keyword evidence="6" id="KW-1185">Reference proteome</keyword>
<dbReference type="InterPro" id="IPR004191">
    <property type="entry name" value="Integrase_Tn916-type_DNA-bd_N"/>
</dbReference>
<dbReference type="GO" id="GO:0008907">
    <property type="term" value="F:integrase activity"/>
    <property type="evidence" value="ECO:0007669"/>
    <property type="project" value="InterPro"/>
</dbReference>
<evidence type="ECO:0000313" key="6">
    <source>
        <dbReference type="Proteomes" id="UP000018466"/>
    </source>
</evidence>
<dbReference type="InterPro" id="IPR002104">
    <property type="entry name" value="Integrase_catalytic"/>
</dbReference>
<keyword evidence="2" id="KW-0238">DNA-binding</keyword>
<dbReference type="GeneID" id="86941486"/>
<keyword evidence="3" id="KW-0233">DNA recombination</keyword>
<dbReference type="InterPro" id="IPR010998">
    <property type="entry name" value="Integrase_recombinase_N"/>
</dbReference>
<sequence>MAQSRKDARGRVLHKGEVQRSSDGRYLYTYTDPLGKRRYIYANDLLSLREKEKKLIKDQLDGLDRYAAGRASVNDMFDRYISTKYNLRDNTRSGYIYMYDRFVREDFGKHKLIDIKYSDVLQYYFYLLNERNLALTTLDSIHCILHPTFQLAVRDDIIRKNPTDGVMAEVKKKTGMHRNIRHALTVEQQRAFMDYMANHPVYVHWWPIFTILLGTGCRIGEALGLRWQDLDFEKGIITIDHALVYYKSQESGDCRLRVSKPKTEAGIRTIPMLDVVREAFQILQDEEIENGPNLQEIDGYSGFIFQNHFGEVPNPGAVNRAIKRISDSYNAEEILDAKKEGRDPILLPNFSCHHLRHTFATRLCEAESNLKVIQSVMGHKNIETTMDIYAEATDRKKKESFNVLADKLDNVF</sequence>
<dbReference type="EMBL" id="AGEL01000014">
    <property type="protein sequence ID" value="EHO15850.1"/>
    <property type="molecule type" value="Genomic_DNA"/>
</dbReference>
<evidence type="ECO:0000256" key="1">
    <source>
        <dbReference type="ARBA" id="ARBA00008857"/>
    </source>
</evidence>
<dbReference type="InterPro" id="IPR016177">
    <property type="entry name" value="DNA-bd_dom_sf"/>
</dbReference>
<name>A0AA36Y3M5_9FIRM</name>
<protein>
    <recommendedName>
        <fullName evidence="4">Tyr recombinase domain-containing protein</fullName>
    </recommendedName>
</protein>
<gene>
    <name evidence="5" type="ORF">HMPREF9623_01761</name>
</gene>